<dbReference type="SUPFAM" id="SSF48208">
    <property type="entry name" value="Six-hairpin glycosidases"/>
    <property type="match status" value="1"/>
</dbReference>
<sequence>MSLPIEEYALISDCFTGALVGKDGSIDWLCLPRYDSSSMFGALLGTEDHGRWLVAPVDASAKSTRHYEGDTMTLITRWRTGDGEVDVTDTMPMGDHRADVIRRVRGVSGTVRMQQELRIRFGYASATPWVRKDTAEHPSALVAVAGPDAIVVRGPVLHATDHAHHGEFAVKAGETVDLTLTWFPSHRATPEALDVDHALEQTRTWWTRWAEGCNHDGPYRDEVVRSLLLLRALTHLETGGIVAAATTSLPEAFGGERNWDYRYVWLRDASLTIGVLLAHGYDDYVDHWRDWLLRAIAGDPADLQIMYGLSGERDLAERELTSLPGYQGAHPVRIGNGASTQFQADVIGEVMIGLDRGRRLGNGETRFSWALQRALMGYLEEHWREPDHGIWEIRGEPQTFTHSRALVWAAFDCAVRAVERDGLEGPVVRWRTLRDEVRADIEANGFDRVRGTYVQHYGTREVDASLLQLAQVGYVDWEDPRMLGTVRAIEQDLLRHDLVLRYRTEQGVDGLPPGEHPFLACSFWLVEQYAHSHRLDDARRLMDRLVSLANDVGMLSEEYDVEGRSQAGNTPQALTHLTLVRAADAIAAASR</sequence>
<dbReference type="InterPro" id="IPR012341">
    <property type="entry name" value="6hp_glycosidase-like_sf"/>
</dbReference>
<dbReference type="GO" id="GO:0005975">
    <property type="term" value="P:carbohydrate metabolic process"/>
    <property type="evidence" value="ECO:0007669"/>
    <property type="project" value="InterPro"/>
</dbReference>
<feature type="domain" description="GH15-like" evidence="1">
    <location>
        <begin position="217"/>
        <end position="583"/>
    </location>
</feature>
<gene>
    <name evidence="3" type="ORF">FHX33_000759</name>
</gene>
<dbReference type="Pfam" id="PF00723">
    <property type="entry name" value="Glyco_hydro_15"/>
    <property type="match status" value="1"/>
</dbReference>
<evidence type="ECO:0000313" key="4">
    <source>
        <dbReference type="Proteomes" id="UP000538196"/>
    </source>
</evidence>
<dbReference type="RefSeq" id="WP_021757993.1">
    <property type="nucleotide sequence ID" value="NZ_JACHVP010000001.1"/>
</dbReference>
<dbReference type="EMBL" id="JACHVP010000001">
    <property type="protein sequence ID" value="MBB2966027.1"/>
    <property type="molecule type" value="Genomic_DNA"/>
</dbReference>
<evidence type="ECO:0000259" key="1">
    <source>
        <dbReference type="Pfam" id="PF00723"/>
    </source>
</evidence>
<accession>A0A7W4UU05</accession>
<evidence type="ECO:0000259" key="2">
    <source>
        <dbReference type="Pfam" id="PF19291"/>
    </source>
</evidence>
<dbReference type="PANTHER" id="PTHR31616:SF0">
    <property type="entry name" value="GLUCAN 1,4-ALPHA-GLUCOSIDASE"/>
    <property type="match status" value="1"/>
</dbReference>
<reference evidence="3 4" key="1">
    <citation type="submission" date="2020-08" db="EMBL/GenBank/DDBJ databases">
        <title>Sequencing the genomes of 1000 actinobacteria strains.</title>
        <authorList>
            <person name="Klenk H.-P."/>
        </authorList>
    </citation>
    <scope>NUCLEOTIDE SEQUENCE [LARGE SCALE GENOMIC DNA]</scope>
    <source>
        <strain evidence="3 4">DSM 20146</strain>
    </source>
</reference>
<dbReference type="Gene3D" id="1.50.10.10">
    <property type="match status" value="1"/>
</dbReference>
<dbReference type="InterPro" id="IPR045582">
    <property type="entry name" value="Trehalase-like_N"/>
</dbReference>
<dbReference type="Proteomes" id="UP000538196">
    <property type="component" value="Unassembled WGS sequence"/>
</dbReference>
<evidence type="ECO:0000313" key="3">
    <source>
        <dbReference type="EMBL" id="MBB2966027.1"/>
    </source>
</evidence>
<dbReference type="Pfam" id="PF19291">
    <property type="entry name" value="TREH_N"/>
    <property type="match status" value="1"/>
</dbReference>
<keyword evidence="4" id="KW-1185">Reference proteome</keyword>
<dbReference type="AlphaFoldDB" id="A0A7W4UU05"/>
<dbReference type="PANTHER" id="PTHR31616">
    <property type="entry name" value="TREHALASE"/>
    <property type="match status" value="1"/>
</dbReference>
<dbReference type="InterPro" id="IPR008928">
    <property type="entry name" value="6-hairpin_glycosidase_sf"/>
</dbReference>
<comment type="caution">
    <text evidence="3">The sequence shown here is derived from an EMBL/GenBank/DDBJ whole genome shotgun (WGS) entry which is preliminary data.</text>
</comment>
<protein>
    <submittedName>
        <fullName evidence="3">GH15 family glucan-1,4-alpha-glucosidase</fullName>
    </submittedName>
</protein>
<dbReference type="InterPro" id="IPR011613">
    <property type="entry name" value="GH15-like"/>
</dbReference>
<dbReference type="GO" id="GO:0004553">
    <property type="term" value="F:hydrolase activity, hydrolyzing O-glycosyl compounds"/>
    <property type="evidence" value="ECO:0007669"/>
    <property type="project" value="TreeGrafter"/>
</dbReference>
<feature type="domain" description="Trehalase-like N-terminal" evidence="2">
    <location>
        <begin position="3"/>
        <end position="124"/>
    </location>
</feature>
<organism evidence="3 4">
    <name type="scientific">Leifsonia aquatica</name>
    <name type="common">Corynebacterium aquaticum</name>
    <dbReference type="NCBI Taxonomy" id="144185"/>
    <lineage>
        <taxon>Bacteria</taxon>
        <taxon>Bacillati</taxon>
        <taxon>Actinomycetota</taxon>
        <taxon>Actinomycetes</taxon>
        <taxon>Micrococcales</taxon>
        <taxon>Microbacteriaceae</taxon>
        <taxon>Leifsonia</taxon>
    </lineage>
</organism>
<proteinExistence type="predicted"/>
<name>A0A7W4UU05_LEIAQ</name>